<feature type="compositionally biased region" description="Polar residues" evidence="7">
    <location>
        <begin position="1711"/>
        <end position="1720"/>
    </location>
</feature>
<evidence type="ECO:0000259" key="12">
    <source>
        <dbReference type="Pfam" id="PF24501"/>
    </source>
</evidence>
<keyword evidence="14" id="KW-1185">Reference proteome</keyword>
<dbReference type="PANTHER" id="PTHR22050">
    <property type="entry name" value="RW1 PROTEIN HOMOLOG"/>
    <property type="match status" value="1"/>
</dbReference>
<dbReference type="GO" id="GO:0016020">
    <property type="term" value="C:membrane"/>
    <property type="evidence" value="ECO:0007669"/>
    <property type="project" value="UniProtKB-SubCell"/>
</dbReference>
<dbReference type="Proteomes" id="UP000005207">
    <property type="component" value="Linkage group LG23"/>
</dbReference>
<dbReference type="InterPro" id="IPR039877">
    <property type="entry name" value="TMEM131-like"/>
</dbReference>
<evidence type="ECO:0000256" key="1">
    <source>
        <dbReference type="ARBA" id="ARBA00004479"/>
    </source>
</evidence>
<feature type="region of interest" description="Disordered" evidence="7">
    <location>
        <begin position="1275"/>
        <end position="1321"/>
    </location>
</feature>
<gene>
    <name evidence="13" type="primary">TMEM131</name>
    <name evidence="13" type="synonym">tmem131</name>
</gene>
<dbReference type="InterPro" id="IPR022113">
    <property type="entry name" value="TMEM131L_N"/>
</dbReference>
<organism evidence="13 14">
    <name type="scientific">Oreochromis niloticus</name>
    <name type="common">Nile tilapia</name>
    <name type="synonym">Tilapia nilotica</name>
    <dbReference type="NCBI Taxonomy" id="8128"/>
    <lineage>
        <taxon>Eukaryota</taxon>
        <taxon>Metazoa</taxon>
        <taxon>Chordata</taxon>
        <taxon>Craniata</taxon>
        <taxon>Vertebrata</taxon>
        <taxon>Euteleostomi</taxon>
        <taxon>Actinopterygii</taxon>
        <taxon>Neopterygii</taxon>
        <taxon>Teleostei</taxon>
        <taxon>Neoteleostei</taxon>
        <taxon>Acanthomorphata</taxon>
        <taxon>Ovalentaria</taxon>
        <taxon>Cichlomorphae</taxon>
        <taxon>Cichliformes</taxon>
        <taxon>Cichlidae</taxon>
        <taxon>African cichlids</taxon>
        <taxon>Pseudocrenilabrinae</taxon>
        <taxon>Oreochromini</taxon>
        <taxon>Oreochromis</taxon>
    </lineage>
</organism>
<evidence type="ECO:0000259" key="10">
    <source>
        <dbReference type="Pfam" id="PF24498"/>
    </source>
</evidence>
<evidence type="ECO:0000259" key="8">
    <source>
        <dbReference type="Pfam" id="PF12371"/>
    </source>
</evidence>
<feature type="compositionally biased region" description="Basic and acidic residues" evidence="7">
    <location>
        <begin position="1279"/>
        <end position="1300"/>
    </location>
</feature>
<name>I3KT98_ORENI</name>
<protein>
    <submittedName>
        <fullName evidence="13">Transmembrane protein 131</fullName>
    </submittedName>
</protein>
<keyword evidence="5" id="KW-1133">Transmembrane helix</keyword>
<keyword evidence="4" id="KW-0732">Signal</keyword>
<evidence type="ECO:0000256" key="3">
    <source>
        <dbReference type="ARBA" id="ARBA00022692"/>
    </source>
</evidence>
<feature type="domain" description="Transmembrane protein 131-like N-terminal" evidence="8">
    <location>
        <begin position="90"/>
        <end position="171"/>
    </location>
</feature>
<dbReference type="GeneTree" id="ENSGT00530000063614"/>
<dbReference type="InterPro" id="IPR055437">
    <property type="entry name" value="TMEM131L_Ig_5"/>
</dbReference>
<feature type="compositionally biased region" description="Low complexity" evidence="7">
    <location>
        <begin position="1664"/>
        <end position="1678"/>
    </location>
</feature>
<feature type="region of interest" description="Disordered" evidence="7">
    <location>
        <begin position="1374"/>
        <end position="1426"/>
    </location>
</feature>
<evidence type="ECO:0000256" key="6">
    <source>
        <dbReference type="ARBA" id="ARBA00023136"/>
    </source>
</evidence>
<dbReference type="STRING" id="8128.ENSONIP00000075699"/>
<proteinExistence type="inferred from homology"/>
<evidence type="ECO:0000256" key="5">
    <source>
        <dbReference type="ARBA" id="ARBA00022989"/>
    </source>
</evidence>
<reference evidence="13" key="3">
    <citation type="submission" date="2025-09" db="UniProtKB">
        <authorList>
            <consortium name="Ensembl"/>
        </authorList>
    </citation>
    <scope>IDENTIFICATION</scope>
</reference>
<evidence type="ECO:0000313" key="13">
    <source>
        <dbReference type="Ensembl" id="ENSONIP00000024344.2"/>
    </source>
</evidence>
<dbReference type="Pfam" id="PF24498">
    <property type="entry name" value="Ig_TMEM131L_3"/>
    <property type="match status" value="1"/>
</dbReference>
<dbReference type="HOGENOM" id="CLU_002491_1_1_1"/>
<feature type="region of interest" description="Disordered" evidence="7">
    <location>
        <begin position="1660"/>
        <end position="1720"/>
    </location>
</feature>
<dbReference type="Ensembl" id="ENSONIT00000024365.2">
    <property type="protein sequence ID" value="ENSONIP00000024344.2"/>
    <property type="gene ID" value="ENSONIG00000019341.2"/>
</dbReference>
<dbReference type="Pfam" id="PF24499">
    <property type="entry name" value="Ig_TMEM131L_4"/>
    <property type="match status" value="1"/>
</dbReference>
<feature type="region of interest" description="Disordered" evidence="7">
    <location>
        <begin position="1125"/>
        <end position="1229"/>
    </location>
</feature>
<dbReference type="InterPro" id="IPR055435">
    <property type="entry name" value="Ig_TMEM131L_3"/>
</dbReference>
<dbReference type="PANTHER" id="PTHR22050:SF1">
    <property type="entry name" value="TRANSMEMBRANE PROTEIN 131"/>
    <property type="match status" value="1"/>
</dbReference>
<evidence type="ECO:0000259" key="11">
    <source>
        <dbReference type="Pfam" id="PF24499"/>
    </source>
</evidence>
<evidence type="ECO:0000256" key="7">
    <source>
        <dbReference type="SAM" id="MobiDB-lite"/>
    </source>
</evidence>
<feature type="compositionally biased region" description="Low complexity" evidence="7">
    <location>
        <begin position="1305"/>
        <end position="1316"/>
    </location>
</feature>
<evidence type="ECO:0000256" key="2">
    <source>
        <dbReference type="ARBA" id="ARBA00006682"/>
    </source>
</evidence>
<feature type="compositionally biased region" description="Polar residues" evidence="7">
    <location>
        <begin position="1125"/>
        <end position="1170"/>
    </location>
</feature>
<comment type="subcellular location">
    <subcellularLocation>
        <location evidence="1">Membrane</location>
        <topology evidence="1">Single-pass type I membrane protein</topology>
    </subcellularLocation>
</comment>
<feature type="domain" description="TMEM131 second Ig-like" evidence="9">
    <location>
        <begin position="189"/>
        <end position="278"/>
    </location>
</feature>
<feature type="compositionally biased region" description="Polar residues" evidence="7">
    <location>
        <begin position="1179"/>
        <end position="1218"/>
    </location>
</feature>
<reference evidence="14" key="1">
    <citation type="submission" date="2012-01" db="EMBL/GenBank/DDBJ databases">
        <title>The Genome Sequence of Oreochromis niloticus (Nile Tilapia).</title>
        <authorList>
            <consortium name="Broad Institute Genome Assembly Team"/>
            <consortium name="Broad Institute Sequencing Platform"/>
            <person name="Di Palma F."/>
            <person name="Johnson J."/>
            <person name="Lander E.S."/>
            <person name="Lindblad-Toh K."/>
        </authorList>
    </citation>
    <scope>NUCLEOTIDE SEQUENCE [LARGE SCALE GENOMIC DNA]</scope>
</reference>
<feature type="region of interest" description="Disordered" evidence="7">
    <location>
        <begin position="1451"/>
        <end position="1553"/>
    </location>
</feature>
<dbReference type="InterPro" id="IPR013783">
    <property type="entry name" value="Ig-like_fold"/>
</dbReference>
<accession>I3KT98</accession>
<keyword evidence="3" id="KW-0812">Transmembrane</keyword>
<comment type="similarity">
    <text evidence="2">Belongs to the TMEM131 family.</text>
</comment>
<dbReference type="Pfam" id="PF24501">
    <property type="entry name" value="Ig_TMEM131L_5"/>
    <property type="match status" value="1"/>
</dbReference>
<feature type="domain" description="TMEM131L fourth Ig-like" evidence="11">
    <location>
        <begin position="795"/>
        <end position="920"/>
    </location>
</feature>
<feature type="compositionally biased region" description="Polar residues" evidence="7">
    <location>
        <begin position="1471"/>
        <end position="1481"/>
    </location>
</feature>
<feature type="domain" description="TMEM131L fifth Ig-like" evidence="12">
    <location>
        <begin position="971"/>
        <end position="1033"/>
    </location>
</feature>
<dbReference type="Pfam" id="PF24495">
    <property type="entry name" value="Ig_TMEM131_2"/>
    <property type="match status" value="1"/>
</dbReference>
<reference evidence="13" key="2">
    <citation type="submission" date="2025-08" db="UniProtKB">
        <authorList>
            <consortium name="Ensembl"/>
        </authorList>
    </citation>
    <scope>IDENTIFICATION</scope>
</reference>
<dbReference type="Gene3D" id="2.60.40.10">
    <property type="entry name" value="Immunoglobulins"/>
    <property type="match status" value="2"/>
</dbReference>
<dbReference type="InterPro" id="IPR055436">
    <property type="entry name" value="Ig_TMEM131L_4"/>
</dbReference>
<keyword evidence="6" id="KW-0472">Membrane</keyword>
<evidence type="ECO:0000256" key="4">
    <source>
        <dbReference type="ARBA" id="ARBA00022729"/>
    </source>
</evidence>
<dbReference type="Pfam" id="PF12371">
    <property type="entry name" value="TMEM131_like_N"/>
    <property type="match status" value="1"/>
</dbReference>
<sequence length="1720" mass="189603">MATEAGAQICRQRRRRRAACVGLLRILFIAFIHTTRANKQAFIQSDTILEVLHFGEGSLLQVRPLKWYRNGPSQSKKSMSTHRGNCRPIRFEPPMLDFHEQPVGMPKMEKVYLHNPSSEEISLISISATTAHFHASFFQNRIIPPGGNTSFDVVFLARVVGNVENTLFINTSHHGVFTYQVFGVGIPNPYRLRPFIGARVPVNSSFSPLINIHNPYSEPLQVVEMYSSGGDLHLELPTGQQGGTIKLWEIPPFETKGVMRASFSSRDVDNHTAFIRIKTNAPNEDQFIILPVEVEVTSAPGIYSSTEMLDFGTLRSQDRPKLLNLHLLNSGTKDVPITSVRTTPSNEAVTIDFKAVTLKAGENRYTKVASISFDASKARRPYQLSGKITVKAKEKSYSKLEIPYQAEVLDGYLGFDHTATLFHIRDSPVDPVDRPIFLTNAFSFAIRIHNVSLPEEAKTMFNVQNFSTPILIPPHESRYIFSLLFRPVRPSIHIDSNILLITNASKFHLPVRAYTGFLEPLVLPPSLKENLLDFGVRSATDTSSIIFVVVNSNPIELEIKSWLVTGDSLSMELLKTEKGNTTAAQGHLEELQNTSASHHKTVILASGYYAAFRVTLVAKALEGTYDGAVHLTTDYECLSFLKKSQLPGKVVHQSFSIQSSFTQKVRLQQIRSLTEDIRFYYKRLRNSKDELEPRRKSKVANIYFDAGLQCGDHCYVGLPFVLKSEAKPHGLALQEDIWDADVDLHQKLLRRWKELKERSVHNKNVTSFLTKGSKLSLKLTQISRKTHDIVSPQDEEVILQNPADVPVYVQVLPLALLPNPSVFSGKLADRFPLGNLSNININTNTFEFQVHRNQTSLIRSSTGFVEGSTRPFVYNLLLLPGEVKSFNIRFTPIGNHSVSSLLIVRNNLTVIDTIILHGRGTTESLKVGGKLPGQGSSLRFKMTEALLKDCTEKTKVKEPNFTLRRTFRVENTGLLPITIKSAEINGQACEGFGFKVLNCQEFALKPNTSKDLVILFTPDFTSSRVIRELKLVSCGGSEFVFVLNASLPYHMLAACAETLPRPTWELQLYITVSVIMSCMFLIVITTAYLEAQSIWEPFRRRVSVESNSTLETGRPFNLRDIVQIHTDSNDPPQNSRGLYASTNGAARGGRQNSSRPSPDSDSQGNRSRISFTRPPMQPPSSQLTKGSSASGNEGPSAPCQVTNRKVRSSKQPDFQSPSLGGPSLPHRGVCPDEAEFANLIGAMDNDLDRPEPVLQCVLISFALLESKGKLRAKAKAQRKKEEKEKKSTVKTQGDELKDLADNDDSSSTTTETSNPDVETNIKEVKIKKSTCQLGMEMLGVTPRSHLQAKLKATASTFSLELPYVTPLETKQRKNFPSKSLHPLTNGKLEDGRPSFFPKASELGHSSSSEGEKECASPEWDVPLSKNSIPADSLQQISLQTINADPFLKRSATAGTCSPPPTSPSLLSRGTYSSVVSSNSEINQKKAPGNKLPAALPQPGKNGNLTFADAVTKGYDKSPGGSGAGKTDSQGKSLEHMRSFESDSSDSSGLWSPIDATSSPNYQSANSFSAFGSNNPFNLSGVFSGMSLQKPSEPQQSWPEFTTTVPSSIWDIPSPSDPLHSWTSTPSPTPSLLGNGRNPWSTTTPFGSSIWSTSAEPALNPFPPTTTSTPLTDLVSSSAPSPPPAVASTEMSRTYNPWSMWGPTLSRRSSEPWPSSCNNTN</sequence>
<dbReference type="InterPro" id="IPR056311">
    <property type="entry name" value="TMEM131_Ig_2"/>
</dbReference>
<evidence type="ECO:0000313" key="14">
    <source>
        <dbReference type="Proteomes" id="UP000005207"/>
    </source>
</evidence>
<evidence type="ECO:0000259" key="9">
    <source>
        <dbReference type="Pfam" id="PF24495"/>
    </source>
</evidence>
<dbReference type="eggNOG" id="KOG3620">
    <property type="taxonomic scope" value="Eukaryota"/>
</dbReference>
<feature type="domain" description="TMEM131L third Ig-like" evidence="10">
    <location>
        <begin position="416"/>
        <end position="515"/>
    </location>
</feature>